<dbReference type="AlphaFoldDB" id="A0A6A6V684"/>
<feature type="compositionally biased region" description="Low complexity" evidence="1">
    <location>
        <begin position="96"/>
        <end position="120"/>
    </location>
</feature>
<feature type="region of interest" description="Disordered" evidence="1">
    <location>
        <begin position="79"/>
        <end position="121"/>
    </location>
</feature>
<dbReference type="InterPro" id="IPR056672">
    <property type="entry name" value="DUF7770"/>
</dbReference>
<accession>A0A6A6V684</accession>
<reference evidence="3" key="1">
    <citation type="journal article" date="2020" name="Stud. Mycol.">
        <title>101 Dothideomycetes genomes: a test case for predicting lifestyles and emergence of pathogens.</title>
        <authorList>
            <person name="Haridas S."/>
            <person name="Albert R."/>
            <person name="Binder M."/>
            <person name="Bloem J."/>
            <person name="Labutti K."/>
            <person name="Salamov A."/>
            <person name="Andreopoulos B."/>
            <person name="Baker S."/>
            <person name="Barry K."/>
            <person name="Bills G."/>
            <person name="Bluhm B."/>
            <person name="Cannon C."/>
            <person name="Castanera R."/>
            <person name="Culley D."/>
            <person name="Daum C."/>
            <person name="Ezra D."/>
            <person name="Gonzalez J."/>
            <person name="Henrissat B."/>
            <person name="Kuo A."/>
            <person name="Liang C."/>
            <person name="Lipzen A."/>
            <person name="Lutzoni F."/>
            <person name="Magnuson J."/>
            <person name="Mondo S."/>
            <person name="Nolan M."/>
            <person name="Ohm R."/>
            <person name="Pangilinan J."/>
            <person name="Park H.-J."/>
            <person name="Ramirez L."/>
            <person name="Alfaro M."/>
            <person name="Sun H."/>
            <person name="Tritt A."/>
            <person name="Yoshinaga Y."/>
            <person name="Zwiers L.-H."/>
            <person name="Turgeon B."/>
            <person name="Goodwin S."/>
            <person name="Spatafora J."/>
            <person name="Crous P."/>
            <person name="Grigoriev I."/>
        </authorList>
    </citation>
    <scope>NUCLEOTIDE SEQUENCE</scope>
    <source>
        <strain evidence="3">CBS 119925</strain>
    </source>
</reference>
<evidence type="ECO:0000256" key="1">
    <source>
        <dbReference type="SAM" id="MobiDB-lite"/>
    </source>
</evidence>
<proteinExistence type="predicted"/>
<sequence>MFVPSGPVGGSLDRGTVMRWILQNSLLPPLGQSACCWNLQPPNPLDRSSQGKGQQQCSRVVARGNETNINAITQEAVRRAAQPKPQQPPAKPPAAGPSAYAQFAQPAATPATSAAASSSSLTTRNGEKDVLYIRVIAHSLGPKLKPNGITSTNHWTIWAIYNGGSVQFNMKASEEVKKDPNTGVEYYDTRGIFVVKDRSDYKTERSAECFDIPIPQGKTVKVKDIEGAIRRNHWDLYNMNNDGVGCRHWVLSVMRGLARLGLADGTEVENVLAVKIKFLYSTKGDPKPHTDPEQGTFHGTPPA</sequence>
<dbReference type="OrthoDB" id="3739692at2759"/>
<name>A0A6A6V684_9PLEO</name>
<dbReference type="EMBL" id="MU006587">
    <property type="protein sequence ID" value="KAF2744727.1"/>
    <property type="molecule type" value="Genomic_DNA"/>
</dbReference>
<evidence type="ECO:0000259" key="2">
    <source>
        <dbReference type="Pfam" id="PF24968"/>
    </source>
</evidence>
<evidence type="ECO:0000313" key="4">
    <source>
        <dbReference type="Proteomes" id="UP000799440"/>
    </source>
</evidence>
<feature type="region of interest" description="Disordered" evidence="1">
    <location>
        <begin position="283"/>
        <end position="303"/>
    </location>
</feature>
<evidence type="ECO:0000313" key="3">
    <source>
        <dbReference type="EMBL" id="KAF2744727.1"/>
    </source>
</evidence>
<protein>
    <recommendedName>
        <fullName evidence="2">DUF7770 domain-containing protein</fullName>
    </recommendedName>
</protein>
<feature type="compositionally biased region" description="Pro residues" evidence="1">
    <location>
        <begin position="85"/>
        <end position="95"/>
    </location>
</feature>
<feature type="domain" description="DUF7770" evidence="2">
    <location>
        <begin position="133"/>
        <end position="297"/>
    </location>
</feature>
<organism evidence="3 4">
    <name type="scientific">Sporormia fimetaria CBS 119925</name>
    <dbReference type="NCBI Taxonomy" id="1340428"/>
    <lineage>
        <taxon>Eukaryota</taxon>
        <taxon>Fungi</taxon>
        <taxon>Dikarya</taxon>
        <taxon>Ascomycota</taxon>
        <taxon>Pezizomycotina</taxon>
        <taxon>Dothideomycetes</taxon>
        <taxon>Pleosporomycetidae</taxon>
        <taxon>Pleosporales</taxon>
        <taxon>Sporormiaceae</taxon>
        <taxon>Sporormia</taxon>
    </lineage>
</organism>
<keyword evidence="4" id="KW-1185">Reference proteome</keyword>
<dbReference type="Pfam" id="PF24968">
    <property type="entry name" value="DUF7770"/>
    <property type="match status" value="1"/>
</dbReference>
<dbReference type="Proteomes" id="UP000799440">
    <property type="component" value="Unassembled WGS sequence"/>
</dbReference>
<gene>
    <name evidence="3" type="ORF">M011DRAFT_460754</name>
</gene>